<comment type="caution">
    <text evidence="7">The sequence shown here is derived from an EMBL/GenBank/DDBJ whole genome shotgun (WGS) entry which is preliminary data.</text>
</comment>
<dbReference type="SUPFAM" id="SSF46689">
    <property type="entry name" value="Homeodomain-like"/>
    <property type="match status" value="1"/>
</dbReference>
<evidence type="ECO:0000313" key="7">
    <source>
        <dbReference type="EMBL" id="KRN94255.1"/>
    </source>
</evidence>
<evidence type="ECO:0000259" key="6">
    <source>
        <dbReference type="PROSITE" id="PS51464"/>
    </source>
</evidence>
<gene>
    <name evidence="7" type="ORF">IV81_GL001434</name>
</gene>
<evidence type="ECO:0000259" key="5">
    <source>
        <dbReference type="PROSITE" id="PS51071"/>
    </source>
</evidence>
<keyword evidence="3" id="KW-0804">Transcription</keyword>
<reference evidence="7 8" key="1">
    <citation type="journal article" date="2015" name="Genome Announc.">
        <title>Expanding the biotechnology potential of lactobacilli through comparative genomics of 213 strains and associated genera.</title>
        <authorList>
            <person name="Sun Z."/>
            <person name="Harris H.M."/>
            <person name="McCann A."/>
            <person name="Guo C."/>
            <person name="Argimon S."/>
            <person name="Zhang W."/>
            <person name="Yang X."/>
            <person name="Jeffery I.B."/>
            <person name="Cooney J.C."/>
            <person name="Kagawa T.F."/>
            <person name="Liu W."/>
            <person name="Song Y."/>
            <person name="Salvetti E."/>
            <person name="Wrobel A."/>
            <person name="Rasinkangas P."/>
            <person name="Parkhill J."/>
            <person name="Rea M.C."/>
            <person name="O'Sullivan O."/>
            <person name="Ritari J."/>
            <person name="Douillard F.P."/>
            <person name="Paul Ross R."/>
            <person name="Yang R."/>
            <person name="Briner A.E."/>
            <person name="Felis G.E."/>
            <person name="de Vos W.M."/>
            <person name="Barrangou R."/>
            <person name="Klaenhammer T.R."/>
            <person name="Caufield P.W."/>
            <person name="Cui Y."/>
            <person name="Zhang H."/>
            <person name="O'Toole P.W."/>
        </authorList>
    </citation>
    <scope>NUCLEOTIDE SEQUENCE [LARGE SCALE GENOMIC DNA]</scope>
    <source>
        <strain evidence="7 8">DSM 18001</strain>
    </source>
</reference>
<feature type="domain" description="HTH rpiR-type" evidence="5">
    <location>
        <begin position="2"/>
        <end position="78"/>
    </location>
</feature>
<evidence type="ECO:0000313" key="8">
    <source>
        <dbReference type="Proteomes" id="UP000051859"/>
    </source>
</evidence>
<dbReference type="STRING" id="331679.IV81_GL001434"/>
<dbReference type="PANTHER" id="PTHR30514">
    <property type="entry name" value="GLUCOKINASE"/>
    <property type="match status" value="1"/>
</dbReference>
<dbReference type="InterPro" id="IPR001347">
    <property type="entry name" value="SIS_dom"/>
</dbReference>
<protein>
    <submittedName>
        <fullName evidence="7">Transcriptional regulator</fullName>
    </submittedName>
</protein>
<dbReference type="InterPro" id="IPR047640">
    <property type="entry name" value="RpiR-like"/>
</dbReference>
<dbReference type="PANTHER" id="PTHR30514:SF1">
    <property type="entry name" value="HTH-TYPE TRANSCRIPTIONAL REGULATOR HEXR-RELATED"/>
    <property type="match status" value="1"/>
</dbReference>
<evidence type="ECO:0000256" key="2">
    <source>
        <dbReference type="ARBA" id="ARBA00023125"/>
    </source>
</evidence>
<dbReference type="InterPro" id="IPR035472">
    <property type="entry name" value="RpiR-like_SIS"/>
</dbReference>
<keyword evidence="4" id="KW-0175">Coiled coil</keyword>
<keyword evidence="2" id="KW-0238">DNA-binding</keyword>
<dbReference type="PROSITE" id="PS51071">
    <property type="entry name" value="HTH_RPIR"/>
    <property type="match status" value="1"/>
</dbReference>
<evidence type="ECO:0000256" key="3">
    <source>
        <dbReference type="ARBA" id="ARBA00023163"/>
    </source>
</evidence>
<feature type="domain" description="SIS" evidence="6">
    <location>
        <begin position="120"/>
        <end position="260"/>
    </location>
</feature>
<dbReference type="GO" id="GO:1901135">
    <property type="term" value="P:carbohydrate derivative metabolic process"/>
    <property type="evidence" value="ECO:0007669"/>
    <property type="project" value="InterPro"/>
</dbReference>
<dbReference type="EMBL" id="JQBX01000006">
    <property type="protein sequence ID" value="KRN94255.1"/>
    <property type="molecule type" value="Genomic_DNA"/>
</dbReference>
<organism evidence="7 8">
    <name type="scientific">Pediococcus stilesii</name>
    <dbReference type="NCBI Taxonomy" id="331679"/>
    <lineage>
        <taxon>Bacteria</taxon>
        <taxon>Bacillati</taxon>
        <taxon>Bacillota</taxon>
        <taxon>Bacilli</taxon>
        <taxon>Lactobacillales</taxon>
        <taxon>Lactobacillaceae</taxon>
        <taxon>Pediococcus</taxon>
    </lineage>
</organism>
<dbReference type="Pfam" id="PF01380">
    <property type="entry name" value="SIS"/>
    <property type="match status" value="1"/>
</dbReference>
<keyword evidence="8" id="KW-1185">Reference proteome</keyword>
<dbReference type="GO" id="GO:0003677">
    <property type="term" value="F:DNA binding"/>
    <property type="evidence" value="ECO:0007669"/>
    <property type="project" value="UniProtKB-KW"/>
</dbReference>
<dbReference type="InterPro" id="IPR000281">
    <property type="entry name" value="HTH_RpiR"/>
</dbReference>
<evidence type="ECO:0000256" key="4">
    <source>
        <dbReference type="SAM" id="Coils"/>
    </source>
</evidence>
<keyword evidence="1" id="KW-0805">Transcription regulation</keyword>
<dbReference type="AlphaFoldDB" id="A0A0R2KXH0"/>
<dbReference type="Gene3D" id="3.40.50.10490">
    <property type="entry name" value="Glucose-6-phosphate isomerase like protein, domain 1"/>
    <property type="match status" value="1"/>
</dbReference>
<dbReference type="Proteomes" id="UP000051859">
    <property type="component" value="Unassembled WGS sequence"/>
</dbReference>
<dbReference type="Pfam" id="PF01418">
    <property type="entry name" value="HTH_6"/>
    <property type="match status" value="1"/>
</dbReference>
<sequence length="276" mass="30679">MSNFALRLHAYQNNLSDKENELAQYLLKNQNEVSHSTISELSQKTGISTATISRFAKNLGYDSFQDLKINLVQTDTDDNLFVEISPNDSPKTIAKKTFASNIDALRATENTLNDVDLQKCVELILQAKHVGLFGLGASNVVALDGYHKFLRTTIDVIYVEDFHMQLMNAARLTSNDVMILISHSGENRDAIALAKLAQSRQTPIILITSSANSTLAHIADITLVSIAEESRYRTEALHALIAQISIIDALFMMTAIKTDRKVALEIRQEINKTRSN</sequence>
<dbReference type="CDD" id="cd05013">
    <property type="entry name" value="SIS_RpiR"/>
    <property type="match status" value="1"/>
</dbReference>
<dbReference type="PATRIC" id="fig|331679.3.peg.1468"/>
<accession>A0A0R2KXH0</accession>
<name>A0A0R2KXH0_9LACO</name>
<dbReference type="Gene3D" id="1.10.10.10">
    <property type="entry name" value="Winged helix-like DNA-binding domain superfamily/Winged helix DNA-binding domain"/>
    <property type="match status" value="1"/>
</dbReference>
<dbReference type="InterPro" id="IPR009057">
    <property type="entry name" value="Homeodomain-like_sf"/>
</dbReference>
<dbReference type="RefSeq" id="WP_057802328.1">
    <property type="nucleotide sequence ID" value="NZ_JQBX01000006.1"/>
</dbReference>
<dbReference type="InterPro" id="IPR036388">
    <property type="entry name" value="WH-like_DNA-bd_sf"/>
</dbReference>
<dbReference type="GO" id="GO:0003700">
    <property type="term" value="F:DNA-binding transcription factor activity"/>
    <property type="evidence" value="ECO:0007669"/>
    <property type="project" value="InterPro"/>
</dbReference>
<dbReference type="InterPro" id="IPR046348">
    <property type="entry name" value="SIS_dom_sf"/>
</dbReference>
<evidence type="ECO:0000256" key="1">
    <source>
        <dbReference type="ARBA" id="ARBA00023015"/>
    </source>
</evidence>
<proteinExistence type="predicted"/>
<dbReference type="GO" id="GO:0097367">
    <property type="term" value="F:carbohydrate derivative binding"/>
    <property type="evidence" value="ECO:0007669"/>
    <property type="project" value="InterPro"/>
</dbReference>
<feature type="coiled-coil region" evidence="4">
    <location>
        <begin position="1"/>
        <end position="28"/>
    </location>
</feature>
<dbReference type="SUPFAM" id="SSF53697">
    <property type="entry name" value="SIS domain"/>
    <property type="match status" value="1"/>
</dbReference>
<dbReference type="PROSITE" id="PS51464">
    <property type="entry name" value="SIS"/>
    <property type="match status" value="1"/>
</dbReference>